<keyword evidence="8" id="KW-1185">Reference proteome</keyword>
<evidence type="ECO:0000256" key="1">
    <source>
        <dbReference type="ARBA" id="ARBA00022491"/>
    </source>
</evidence>
<dbReference type="AlphaFoldDB" id="A0A1G9YGM2"/>
<dbReference type="InterPro" id="IPR023120">
    <property type="entry name" value="WHTH_transcript_rep_HrcA_IDD"/>
</dbReference>
<dbReference type="Proteomes" id="UP000199309">
    <property type="component" value="Unassembled WGS sequence"/>
</dbReference>
<evidence type="ECO:0000259" key="6">
    <source>
        <dbReference type="Pfam" id="PF01628"/>
    </source>
</evidence>
<evidence type="ECO:0000313" key="7">
    <source>
        <dbReference type="EMBL" id="SDN08150.1"/>
    </source>
</evidence>
<dbReference type="Gene3D" id="1.10.10.10">
    <property type="entry name" value="Winged helix-like DNA-binding domain superfamily/Winged helix DNA-binding domain"/>
    <property type="match status" value="1"/>
</dbReference>
<evidence type="ECO:0000256" key="5">
    <source>
        <dbReference type="HAMAP-Rule" id="MF_00081"/>
    </source>
</evidence>
<accession>A0A1G9YGM2</accession>
<dbReference type="RefSeq" id="WP_091651575.1">
    <property type="nucleotide sequence ID" value="NZ_FNHQ01000023.1"/>
</dbReference>
<evidence type="ECO:0000256" key="3">
    <source>
        <dbReference type="ARBA" id="ARBA00023016"/>
    </source>
</evidence>
<dbReference type="SUPFAM" id="SSF55781">
    <property type="entry name" value="GAF domain-like"/>
    <property type="match status" value="1"/>
</dbReference>
<dbReference type="Gene3D" id="3.30.450.40">
    <property type="match status" value="1"/>
</dbReference>
<keyword evidence="1 5" id="KW-0678">Repressor</keyword>
<dbReference type="SUPFAM" id="SSF46785">
    <property type="entry name" value="Winged helix' DNA-binding domain"/>
    <property type="match status" value="1"/>
</dbReference>
<dbReference type="GO" id="GO:0045892">
    <property type="term" value="P:negative regulation of DNA-templated transcription"/>
    <property type="evidence" value="ECO:0007669"/>
    <property type="project" value="UniProtKB-UniRule"/>
</dbReference>
<comment type="function">
    <text evidence="5">Negative regulator of class I heat shock genes (grpE-dnaK-dnaJ and groELS operons). Prevents heat-shock induction of these operons.</text>
</comment>
<reference evidence="7 8" key="1">
    <citation type="submission" date="2016-10" db="EMBL/GenBank/DDBJ databases">
        <authorList>
            <person name="de Groot N.N."/>
        </authorList>
    </citation>
    <scope>NUCLEOTIDE SEQUENCE [LARGE SCALE GENOMIC DNA]</scope>
    <source>
        <strain evidence="7 8">DSM 16981</strain>
    </source>
</reference>
<protein>
    <recommendedName>
        <fullName evidence="5">Heat-inducible transcription repressor HrcA</fullName>
    </recommendedName>
</protein>
<dbReference type="Gene3D" id="3.30.390.60">
    <property type="entry name" value="Heat-inducible transcription repressor hrca homolog, domain 3"/>
    <property type="match status" value="1"/>
</dbReference>
<dbReference type="InterPro" id="IPR036390">
    <property type="entry name" value="WH_DNA-bd_sf"/>
</dbReference>
<evidence type="ECO:0000256" key="2">
    <source>
        <dbReference type="ARBA" id="ARBA00023015"/>
    </source>
</evidence>
<dbReference type="STRING" id="349095.SAMN05660299_02065"/>
<keyword evidence="3 5" id="KW-0346">Stress response</keyword>
<dbReference type="NCBIfam" id="TIGR00331">
    <property type="entry name" value="hrcA"/>
    <property type="match status" value="1"/>
</dbReference>
<comment type="similarity">
    <text evidence="5">Belongs to the HrcA family.</text>
</comment>
<dbReference type="InterPro" id="IPR002571">
    <property type="entry name" value="HrcA"/>
</dbReference>
<dbReference type="InterPro" id="IPR036388">
    <property type="entry name" value="WH-like_DNA-bd_sf"/>
</dbReference>
<dbReference type="PIRSF" id="PIRSF005485">
    <property type="entry name" value="HrcA"/>
    <property type="match status" value="1"/>
</dbReference>
<dbReference type="OrthoDB" id="9783139at2"/>
<dbReference type="InterPro" id="IPR029016">
    <property type="entry name" value="GAF-like_dom_sf"/>
</dbReference>
<feature type="domain" description="Heat-inducible transcription repressor HrcA C-terminal" evidence="6">
    <location>
        <begin position="105"/>
        <end position="324"/>
    </location>
</feature>
<keyword evidence="2 5" id="KW-0805">Transcription regulation</keyword>
<dbReference type="InterPro" id="IPR021153">
    <property type="entry name" value="HrcA_C"/>
</dbReference>
<evidence type="ECO:0000256" key="4">
    <source>
        <dbReference type="ARBA" id="ARBA00023163"/>
    </source>
</evidence>
<dbReference type="EMBL" id="FNHQ01000023">
    <property type="protein sequence ID" value="SDN08150.1"/>
    <property type="molecule type" value="Genomic_DNA"/>
</dbReference>
<gene>
    <name evidence="5" type="primary">hrcA</name>
    <name evidence="7" type="ORF">SAMN05660299_02065</name>
</gene>
<keyword evidence="4 5" id="KW-0804">Transcription</keyword>
<organism evidence="7 8">
    <name type="scientific">Megasphaera paucivorans</name>
    <dbReference type="NCBI Taxonomy" id="349095"/>
    <lineage>
        <taxon>Bacteria</taxon>
        <taxon>Bacillati</taxon>
        <taxon>Bacillota</taxon>
        <taxon>Negativicutes</taxon>
        <taxon>Veillonellales</taxon>
        <taxon>Veillonellaceae</taxon>
        <taxon>Megasphaera</taxon>
    </lineage>
</organism>
<dbReference type="HAMAP" id="MF_00081">
    <property type="entry name" value="HrcA"/>
    <property type="match status" value="1"/>
</dbReference>
<dbReference type="Pfam" id="PF01628">
    <property type="entry name" value="HrcA"/>
    <property type="match status" value="1"/>
</dbReference>
<dbReference type="GO" id="GO:0003677">
    <property type="term" value="F:DNA binding"/>
    <property type="evidence" value="ECO:0007669"/>
    <property type="project" value="InterPro"/>
</dbReference>
<sequence>MDMDERKKKILQAIIQDYITSAEPVGSRTIARKYNLGVSAATIRNEMFDLEMLGFLEQPHTSAGRVPSARGYRFYVDCLLQPTEISSEEKKIVQGWFQDKMSDVDQIFQSTAKVLSRITHNVTLVMASRQMTSKLKYIRFLPLDDYRAIMIVVTDTGQIENCIYSKPVSATLDDLNLIAEKLTHYLSGIPLSDISMQMIDKLHESIVDDVELYRVAFRSLTKSFHKQQLYKGGTMELLNKPEFKDVDKAKNLFTLLEEQDLVANLLMGDEGAHNKKVSVRIGDEANLSSINDCSIIEATFSDDNVVLGKIAVLGPTRMEYAKIIGLLDFMKQHLQYILEHYHDNQ</sequence>
<evidence type="ECO:0000313" key="8">
    <source>
        <dbReference type="Proteomes" id="UP000199309"/>
    </source>
</evidence>
<dbReference type="PANTHER" id="PTHR34824">
    <property type="entry name" value="HEAT-INDUCIBLE TRANSCRIPTION REPRESSOR HRCA"/>
    <property type="match status" value="1"/>
</dbReference>
<dbReference type="PANTHER" id="PTHR34824:SF1">
    <property type="entry name" value="HEAT-INDUCIBLE TRANSCRIPTION REPRESSOR HRCA"/>
    <property type="match status" value="1"/>
</dbReference>
<name>A0A1G9YGM2_9FIRM</name>
<proteinExistence type="inferred from homology"/>